<dbReference type="Gene3D" id="3.10.580.10">
    <property type="entry name" value="CBS-domain"/>
    <property type="match status" value="1"/>
</dbReference>
<dbReference type="InterPro" id="IPR001633">
    <property type="entry name" value="EAL_dom"/>
</dbReference>
<dbReference type="EMBL" id="BLAB01000001">
    <property type="protein sequence ID" value="GER93146.1"/>
    <property type="molecule type" value="Genomic_DNA"/>
</dbReference>
<dbReference type="PANTHER" id="PTHR33121:SF76">
    <property type="entry name" value="SIGNALING PROTEIN"/>
    <property type="match status" value="1"/>
</dbReference>
<dbReference type="CDD" id="cd01948">
    <property type="entry name" value="EAL"/>
    <property type="match status" value="1"/>
</dbReference>
<dbReference type="SUPFAM" id="SSF54631">
    <property type="entry name" value="CBS-domain pair"/>
    <property type="match status" value="1"/>
</dbReference>
<dbReference type="Pfam" id="PF00563">
    <property type="entry name" value="EAL"/>
    <property type="match status" value="1"/>
</dbReference>
<organism evidence="3">
    <name type="scientific">hot springs metagenome</name>
    <dbReference type="NCBI Taxonomy" id="433727"/>
    <lineage>
        <taxon>unclassified sequences</taxon>
        <taxon>metagenomes</taxon>
        <taxon>ecological metagenomes</taxon>
    </lineage>
</organism>
<dbReference type="SMART" id="SM00267">
    <property type="entry name" value="GGDEF"/>
    <property type="match status" value="1"/>
</dbReference>
<dbReference type="SUPFAM" id="SSF141868">
    <property type="entry name" value="EAL domain-like"/>
    <property type="match status" value="1"/>
</dbReference>
<dbReference type="AlphaFoldDB" id="A0A5J4L6H0"/>
<feature type="domain" description="EAL" evidence="1">
    <location>
        <begin position="25"/>
        <end position="278"/>
    </location>
</feature>
<reference evidence="3" key="1">
    <citation type="submission" date="2019-10" db="EMBL/GenBank/DDBJ databases">
        <title>Metagenomic sequencing of thiosulfate-disproportionating enrichment culture.</title>
        <authorList>
            <person name="Umezawa K."/>
            <person name="Kojima H."/>
            <person name="Fukui M."/>
        </authorList>
    </citation>
    <scope>NUCLEOTIDE SEQUENCE</scope>
    <source>
        <strain evidence="3">45J</strain>
    </source>
</reference>
<dbReference type="InterPro" id="IPR029787">
    <property type="entry name" value="Nucleotide_cyclase"/>
</dbReference>
<dbReference type="GO" id="GO:0071111">
    <property type="term" value="F:cyclic-guanylate-specific phosphodiesterase activity"/>
    <property type="evidence" value="ECO:0007669"/>
    <property type="project" value="InterPro"/>
</dbReference>
<dbReference type="SUPFAM" id="SSF55073">
    <property type="entry name" value="Nucleotide cyclase"/>
    <property type="match status" value="1"/>
</dbReference>
<evidence type="ECO:0000313" key="3">
    <source>
        <dbReference type="EMBL" id="GER93146.1"/>
    </source>
</evidence>
<dbReference type="Gene3D" id="3.30.70.270">
    <property type="match status" value="1"/>
</dbReference>
<dbReference type="InterPro" id="IPR050706">
    <property type="entry name" value="Cyclic-di-GMP_PDE-like"/>
</dbReference>
<name>A0A5J4L6H0_9ZZZZ</name>
<dbReference type="InterPro" id="IPR035919">
    <property type="entry name" value="EAL_sf"/>
</dbReference>
<dbReference type="NCBIfam" id="TIGR00254">
    <property type="entry name" value="GGDEF"/>
    <property type="match status" value="1"/>
</dbReference>
<comment type="caution">
    <text evidence="3">The sequence shown here is derived from an EMBL/GenBank/DDBJ whole genome shotgun (WGS) entry which is preliminary data.</text>
</comment>
<gene>
    <name evidence="3" type="ORF">A45J_0879</name>
</gene>
<sequence>MTSRSKWDITIDGEECISEDRNSPDRIDRQTILELLDNDSLTTHFQPIFSAKDGSVYGYEALTRIRENKNDINISELFKVAILTDTISSLDVKCRGNAISLGSLLGINHKGSYLFINVCPEALMDPAHSVGITDELADKYGISKEKIVLEITEESAIHNYKLFNEAVDYYKKRDYKIAIDDFGAGYGGLKMLSVIEPDFVKIDRHFISNIDKATVKFNLVDSIASACHRIGIKVIAEGIEREEELKIVINMGIDLLQGYYLYKPSPILNGDKAEISIFHSKKASCCSTSAEQCFIGDIADRVAPILPSAHLLAAFSRFIKNSELRSLPVVEDERLVGMLHRHRFLENNVLGKYGYGMHLNAKKCISNIMEQPSLMVEANVTLEEVAQRIQSRKSEFLYDDICVTKNGKYYGIVPVHMLLDAITERSLILARNANPLTGLPGNDSIQREINKRLLQNIHCDVCYIDIDNFKPYNDTYGFEKGDMVIKTLACIIKESVRPSDFDFSFVGHIGGDDFIVITPPKISIPVCEKIISSFESNLPILHGMEDYNRGYYVSKNRKNEEETFRLLSLSIGIVSTEVYKIKSYAQLASIATEVKKAAKMQSALNGTSSIARDRRLMG</sequence>
<dbReference type="InterPro" id="IPR046342">
    <property type="entry name" value="CBS_dom_sf"/>
</dbReference>
<dbReference type="CDD" id="cd01949">
    <property type="entry name" value="GGDEF"/>
    <property type="match status" value="1"/>
</dbReference>
<dbReference type="Gene3D" id="3.20.20.450">
    <property type="entry name" value="EAL domain"/>
    <property type="match status" value="1"/>
</dbReference>
<evidence type="ECO:0000259" key="1">
    <source>
        <dbReference type="PROSITE" id="PS50883"/>
    </source>
</evidence>
<dbReference type="PROSITE" id="PS50883">
    <property type="entry name" value="EAL"/>
    <property type="match status" value="1"/>
</dbReference>
<feature type="domain" description="GGDEF" evidence="2">
    <location>
        <begin position="457"/>
        <end position="615"/>
    </location>
</feature>
<dbReference type="PROSITE" id="PS50887">
    <property type="entry name" value="GGDEF"/>
    <property type="match status" value="1"/>
</dbReference>
<dbReference type="InterPro" id="IPR000644">
    <property type="entry name" value="CBS_dom"/>
</dbReference>
<dbReference type="PANTHER" id="PTHR33121">
    <property type="entry name" value="CYCLIC DI-GMP PHOSPHODIESTERASE PDEF"/>
    <property type="match status" value="1"/>
</dbReference>
<accession>A0A5J4L6H0</accession>
<dbReference type="SMART" id="SM00052">
    <property type="entry name" value="EAL"/>
    <property type="match status" value="1"/>
</dbReference>
<dbReference type="InterPro" id="IPR000160">
    <property type="entry name" value="GGDEF_dom"/>
</dbReference>
<protein>
    <submittedName>
        <fullName evidence="3">GGDEF domain-containing protein</fullName>
    </submittedName>
</protein>
<dbReference type="Pfam" id="PF00990">
    <property type="entry name" value="GGDEF"/>
    <property type="match status" value="1"/>
</dbReference>
<proteinExistence type="predicted"/>
<dbReference type="InterPro" id="IPR043128">
    <property type="entry name" value="Rev_trsase/Diguanyl_cyclase"/>
</dbReference>
<evidence type="ECO:0000259" key="2">
    <source>
        <dbReference type="PROSITE" id="PS50887"/>
    </source>
</evidence>
<dbReference type="Pfam" id="PF00571">
    <property type="entry name" value="CBS"/>
    <property type="match status" value="2"/>
</dbReference>